<dbReference type="FunFam" id="3.10.20.370:FF:000001">
    <property type="entry name" value="Retrovirus-related Pol polyprotein from transposon 17.6-like protein"/>
    <property type="match status" value="1"/>
</dbReference>
<keyword evidence="5" id="KW-0540">Nuclease</keyword>
<dbReference type="Gene3D" id="3.10.10.10">
    <property type="entry name" value="HIV Type 1 Reverse Transcriptase, subunit A, domain 1"/>
    <property type="match status" value="1"/>
</dbReference>
<dbReference type="CDD" id="cd09274">
    <property type="entry name" value="RNase_HI_RT_Ty3"/>
    <property type="match status" value="1"/>
</dbReference>
<evidence type="ECO:0000256" key="6">
    <source>
        <dbReference type="ARBA" id="ARBA00022759"/>
    </source>
</evidence>
<dbReference type="SUPFAM" id="SSF50630">
    <property type="entry name" value="Acid proteases"/>
    <property type="match status" value="1"/>
</dbReference>
<keyword evidence="4" id="KW-0548">Nucleotidyltransferase</keyword>
<dbReference type="SUPFAM" id="SSF56672">
    <property type="entry name" value="DNA/RNA polymerases"/>
    <property type="match status" value="1"/>
</dbReference>
<feature type="domain" description="Reverse transcriptase/retrotransposon-derived protein RNase H-like" evidence="9">
    <location>
        <begin position="540"/>
        <end position="641"/>
    </location>
</feature>
<evidence type="ECO:0000313" key="11">
    <source>
        <dbReference type="Proteomes" id="UP001529510"/>
    </source>
</evidence>
<dbReference type="PANTHER" id="PTHR37984">
    <property type="entry name" value="PROTEIN CBG26694"/>
    <property type="match status" value="1"/>
</dbReference>
<evidence type="ECO:0000256" key="7">
    <source>
        <dbReference type="ARBA" id="ARBA00023268"/>
    </source>
</evidence>
<keyword evidence="3" id="KW-0808">Transferase</keyword>
<dbReference type="PANTHER" id="PTHR37984:SF5">
    <property type="entry name" value="PROTEIN NYNRIN-LIKE"/>
    <property type="match status" value="1"/>
</dbReference>
<evidence type="ECO:0000259" key="9">
    <source>
        <dbReference type="Pfam" id="PF17919"/>
    </source>
</evidence>
<evidence type="ECO:0000313" key="10">
    <source>
        <dbReference type="EMBL" id="KAL0194845.1"/>
    </source>
</evidence>
<evidence type="ECO:0000256" key="4">
    <source>
        <dbReference type="ARBA" id="ARBA00022695"/>
    </source>
</evidence>
<gene>
    <name evidence="10" type="ORF">M9458_008417</name>
</gene>
<accession>A0ABD0R9Y0</accession>
<dbReference type="Pfam" id="PF17919">
    <property type="entry name" value="RT_RNaseH_2"/>
    <property type="match status" value="1"/>
</dbReference>
<feature type="domain" description="Reverse transcriptase" evidence="8">
    <location>
        <begin position="442"/>
        <end position="512"/>
    </location>
</feature>
<dbReference type="EMBL" id="JAMKFB020000004">
    <property type="protein sequence ID" value="KAL0194845.1"/>
    <property type="molecule type" value="Genomic_DNA"/>
</dbReference>
<sequence>IWPNTIQGLISFKLDGSRLEGGCVDTSEEPLESVDLHQFYENACAQAPVGTKVIAQNVQTVEAFDELFYAPVSVNNVFSMKGMLDTGSMACTLSDKAEKRMLSENVLPTPTPLQQEVILVGCGGKVTRPTCMYKVELKIYGESCLVPILVVPGQRDDLIIGTNVIKFLAHRMKGISDYWRLVSNQTVEPMTGCEQFLDVMANTCRWKGSELPDKVGTIKLQQCVTLLARQEHLVWGKLPKNVPMPPGSTVVVEPTTARCASRDILIGRVVTPLWGDRWVPVKVTNFSDKPVTLKRNRKLADVFLCVAVEDFEIFQGLSRAEVFEKGSQHLSNSSVAFRQRLETVGLADLDIQSCSVSQETREKLVQLLERYNDVFSKHALDCGEVKGFVHRIRLMDERPFKLPYRRVPPAQYQKLRQVLSQMEEQGIIRKSVSEYASPLVLVRKKDGGLRICTDFRCLNARTIKDAHPLPHQSDCLAALGGNTLFSTMDLTSGFYNIPMAEEDKKYTAFTTPVGLHERRKRGTKGDVKAGTYRKLKPEDWTAECDRSLCSLKESLLQSVILVHPDFTQPLILAIDASLDGLGAVLSQVPAGQERARPVAFASKTLSKSQRNYPVHKLEFLALKWSMCEKFSHWLKGQTFTVWTDNNLLTYVMSKAKLDA</sequence>
<feature type="non-terminal residue" evidence="10">
    <location>
        <position position="1"/>
    </location>
</feature>
<name>A0ABD0R9Y0_CIRMR</name>
<dbReference type="CDD" id="cd00303">
    <property type="entry name" value="retropepsin_like"/>
    <property type="match status" value="1"/>
</dbReference>
<proteinExistence type="inferred from homology"/>
<keyword evidence="6" id="KW-0255">Endonuclease</keyword>
<dbReference type="GO" id="GO:0004523">
    <property type="term" value="F:RNA-DNA hybrid ribonuclease activity"/>
    <property type="evidence" value="ECO:0007669"/>
    <property type="project" value="UniProtKB-EC"/>
</dbReference>
<evidence type="ECO:0000256" key="3">
    <source>
        <dbReference type="ARBA" id="ARBA00022679"/>
    </source>
</evidence>
<organism evidence="10 11">
    <name type="scientific">Cirrhinus mrigala</name>
    <name type="common">Mrigala</name>
    <dbReference type="NCBI Taxonomy" id="683832"/>
    <lineage>
        <taxon>Eukaryota</taxon>
        <taxon>Metazoa</taxon>
        <taxon>Chordata</taxon>
        <taxon>Craniata</taxon>
        <taxon>Vertebrata</taxon>
        <taxon>Euteleostomi</taxon>
        <taxon>Actinopterygii</taxon>
        <taxon>Neopterygii</taxon>
        <taxon>Teleostei</taxon>
        <taxon>Ostariophysi</taxon>
        <taxon>Cypriniformes</taxon>
        <taxon>Cyprinidae</taxon>
        <taxon>Labeoninae</taxon>
        <taxon>Labeonini</taxon>
        <taxon>Cirrhinus</taxon>
    </lineage>
</organism>
<keyword evidence="6" id="KW-0378">Hydrolase</keyword>
<dbReference type="InterPro" id="IPR043128">
    <property type="entry name" value="Rev_trsase/Diguanyl_cyclase"/>
</dbReference>
<dbReference type="InterPro" id="IPR000477">
    <property type="entry name" value="RT_dom"/>
</dbReference>
<evidence type="ECO:0000256" key="1">
    <source>
        <dbReference type="ARBA" id="ARBA00010879"/>
    </source>
</evidence>
<dbReference type="CDD" id="cd01647">
    <property type="entry name" value="RT_LTR"/>
    <property type="match status" value="1"/>
</dbReference>
<protein>
    <recommendedName>
        <fullName evidence="2">ribonuclease H</fullName>
        <ecNumber evidence="2">3.1.26.4</ecNumber>
    </recommendedName>
</protein>
<dbReference type="InterPro" id="IPR050951">
    <property type="entry name" value="Retrovirus_Pol_polyprotein"/>
</dbReference>
<evidence type="ECO:0000256" key="5">
    <source>
        <dbReference type="ARBA" id="ARBA00022722"/>
    </source>
</evidence>
<evidence type="ECO:0000259" key="8">
    <source>
        <dbReference type="Pfam" id="PF00078"/>
    </source>
</evidence>
<dbReference type="InterPro" id="IPR043502">
    <property type="entry name" value="DNA/RNA_pol_sf"/>
</dbReference>
<keyword evidence="11" id="KW-1185">Reference proteome</keyword>
<dbReference type="Gene3D" id="3.30.70.270">
    <property type="match status" value="1"/>
</dbReference>
<dbReference type="Gene3D" id="3.10.20.370">
    <property type="match status" value="1"/>
</dbReference>
<dbReference type="EC" id="3.1.26.4" evidence="2"/>
<comment type="caution">
    <text evidence="10">The sequence shown here is derived from an EMBL/GenBank/DDBJ whole genome shotgun (WGS) entry which is preliminary data.</text>
</comment>
<dbReference type="InterPro" id="IPR021109">
    <property type="entry name" value="Peptidase_aspartic_dom_sf"/>
</dbReference>
<reference evidence="10 11" key="1">
    <citation type="submission" date="2024-05" db="EMBL/GenBank/DDBJ databases">
        <title>Genome sequencing and assembly of Indian major carp, Cirrhinus mrigala (Hamilton, 1822).</title>
        <authorList>
            <person name="Mohindra V."/>
            <person name="Chowdhury L.M."/>
            <person name="Lal K."/>
            <person name="Jena J.K."/>
        </authorList>
    </citation>
    <scope>NUCLEOTIDE SEQUENCE [LARGE SCALE GENOMIC DNA]</scope>
    <source>
        <strain evidence="10">CM1030</strain>
        <tissue evidence="10">Blood</tissue>
    </source>
</reference>
<comment type="similarity">
    <text evidence="1">Belongs to the beta type-B retroviral polymerase family. HERV class-II K(HML-2) pol subfamily.</text>
</comment>
<feature type="non-terminal residue" evidence="10">
    <location>
        <position position="659"/>
    </location>
</feature>
<dbReference type="GO" id="GO:0016779">
    <property type="term" value="F:nucleotidyltransferase activity"/>
    <property type="evidence" value="ECO:0007669"/>
    <property type="project" value="UniProtKB-KW"/>
</dbReference>
<dbReference type="Pfam" id="PF00078">
    <property type="entry name" value="RVT_1"/>
    <property type="match status" value="1"/>
</dbReference>
<keyword evidence="7" id="KW-0511">Multifunctional enzyme</keyword>
<dbReference type="InterPro" id="IPR041577">
    <property type="entry name" value="RT_RNaseH_2"/>
</dbReference>
<dbReference type="AlphaFoldDB" id="A0ABD0R9Y0"/>
<dbReference type="Gene3D" id="2.40.70.10">
    <property type="entry name" value="Acid Proteases"/>
    <property type="match status" value="1"/>
</dbReference>
<evidence type="ECO:0000256" key="2">
    <source>
        <dbReference type="ARBA" id="ARBA00012180"/>
    </source>
</evidence>
<dbReference type="Proteomes" id="UP001529510">
    <property type="component" value="Unassembled WGS sequence"/>
</dbReference>